<sequence length="249" mass="28144">MSKWVTISRQRHSDLFYLPRYNYHFTAEHAVVPILAGELRQAVTQFVMGFIKREERFILVALLGKSAHSHHYIHPEDASWLGVYVPAVFRGHPFGLAKQDTTGEMVLQVHADHLSDEAGEPLFDDSGELNSAVAQQLSFLGECAKNRQKTDEACHRLAEEGVLQPWQTGKDEPNAIGLYQINEEKLNKLSEASFYQLQGVPLAIAYGQLFSMAQHEQLSQRSELHAKLNVPGSIDELFADNDEDLHFNF</sequence>
<dbReference type="Pfam" id="PF07277">
    <property type="entry name" value="SapC"/>
    <property type="match status" value="1"/>
</dbReference>
<comment type="caution">
    <text evidence="1">The sequence shown here is derived from an EMBL/GenBank/DDBJ whole genome shotgun (WGS) entry which is preliminary data.</text>
</comment>
<gene>
    <name evidence="1" type="ORF">EI547_12850</name>
</gene>
<dbReference type="RefSeq" id="WP_192538840.1">
    <property type="nucleotide sequence ID" value="NZ_RRZB01000032.1"/>
</dbReference>
<organism evidence="1 2">
    <name type="scientific">Halomonas colorata</name>
    <dbReference type="NCBI Taxonomy" id="2742615"/>
    <lineage>
        <taxon>Bacteria</taxon>
        <taxon>Pseudomonadati</taxon>
        <taxon>Pseudomonadota</taxon>
        <taxon>Gammaproteobacteria</taxon>
        <taxon>Oceanospirillales</taxon>
        <taxon>Halomonadaceae</taxon>
        <taxon>Halomonas</taxon>
    </lineage>
</organism>
<name>A0ABR9G0B8_9GAMM</name>
<proteinExistence type="predicted"/>
<keyword evidence="2" id="KW-1185">Reference proteome</keyword>
<evidence type="ECO:0000313" key="2">
    <source>
        <dbReference type="Proteomes" id="UP001645038"/>
    </source>
</evidence>
<dbReference type="InterPro" id="IPR010836">
    <property type="entry name" value="SapC"/>
</dbReference>
<reference evidence="1 2" key="1">
    <citation type="submission" date="2020-07" db="EMBL/GenBank/DDBJ databases">
        <title>Halophilic bacteria isolated from french cheeses.</title>
        <authorList>
            <person name="Kothe C.I."/>
            <person name="Farah-Kraiem B."/>
            <person name="Renault P."/>
            <person name="Dridi B."/>
        </authorList>
    </citation>
    <scope>NUCLEOTIDE SEQUENCE [LARGE SCALE GENOMIC DNA]</scope>
    <source>
        <strain evidence="1 2">FME20</strain>
    </source>
</reference>
<dbReference type="EMBL" id="RRZB01000032">
    <property type="protein sequence ID" value="MBE0464335.1"/>
    <property type="molecule type" value="Genomic_DNA"/>
</dbReference>
<protein>
    <submittedName>
        <fullName evidence="1">SapC family protein</fullName>
    </submittedName>
</protein>
<evidence type="ECO:0000313" key="1">
    <source>
        <dbReference type="EMBL" id="MBE0464335.1"/>
    </source>
</evidence>
<dbReference type="Proteomes" id="UP001645038">
    <property type="component" value="Unassembled WGS sequence"/>
</dbReference>
<accession>A0ABR9G0B8</accession>